<gene>
    <name evidence="2" type="ORF">B1B_04932</name>
</gene>
<accession>T1CPY1</accession>
<name>T1CPY1_9ZZZZ</name>
<dbReference type="InterPro" id="IPR002686">
    <property type="entry name" value="Transposase_17"/>
</dbReference>
<feature type="domain" description="Transposase IS200-like" evidence="1">
    <location>
        <begin position="12"/>
        <end position="45"/>
    </location>
</feature>
<reference evidence="2" key="1">
    <citation type="submission" date="2013-08" db="EMBL/GenBank/DDBJ databases">
        <authorList>
            <person name="Mendez C."/>
            <person name="Richter M."/>
            <person name="Ferrer M."/>
            <person name="Sanchez J."/>
        </authorList>
    </citation>
    <scope>NUCLEOTIDE SEQUENCE</scope>
</reference>
<dbReference type="EMBL" id="AUZY01003103">
    <property type="protein sequence ID" value="EQD70559.1"/>
    <property type="molecule type" value="Genomic_DNA"/>
</dbReference>
<dbReference type="SUPFAM" id="SSF143422">
    <property type="entry name" value="Transposase IS200-like"/>
    <property type="match status" value="1"/>
</dbReference>
<dbReference type="GO" id="GO:0003677">
    <property type="term" value="F:DNA binding"/>
    <property type="evidence" value="ECO:0007669"/>
    <property type="project" value="InterPro"/>
</dbReference>
<evidence type="ECO:0000313" key="2">
    <source>
        <dbReference type="EMBL" id="EQD70559.1"/>
    </source>
</evidence>
<dbReference type="Gene3D" id="3.30.70.1290">
    <property type="entry name" value="Transposase IS200-like"/>
    <property type="match status" value="1"/>
</dbReference>
<dbReference type="GO" id="GO:0004803">
    <property type="term" value="F:transposase activity"/>
    <property type="evidence" value="ECO:0007669"/>
    <property type="project" value="InterPro"/>
</dbReference>
<dbReference type="AlphaFoldDB" id="T1CPY1"/>
<feature type="non-terminal residue" evidence="2">
    <location>
        <position position="46"/>
    </location>
</feature>
<evidence type="ECO:0000259" key="1">
    <source>
        <dbReference type="Pfam" id="PF01797"/>
    </source>
</evidence>
<comment type="caution">
    <text evidence="2">The sequence shown here is derived from an EMBL/GenBank/DDBJ whole genome shotgun (WGS) entry which is preliminary data.</text>
</comment>
<organism evidence="2">
    <name type="scientific">mine drainage metagenome</name>
    <dbReference type="NCBI Taxonomy" id="410659"/>
    <lineage>
        <taxon>unclassified sequences</taxon>
        <taxon>metagenomes</taxon>
        <taxon>ecological metagenomes</taxon>
    </lineage>
</organism>
<proteinExistence type="predicted"/>
<dbReference type="InterPro" id="IPR036515">
    <property type="entry name" value="Transposase_17_sf"/>
</dbReference>
<sequence length="46" mass="5370">MADYRRGAHTGFEIHLHMVFTTKYRKSALSGEVATRMRDLVREIFA</sequence>
<reference evidence="2" key="2">
    <citation type="journal article" date="2014" name="ISME J.">
        <title>Microbial stratification in low pH oxic and suboxic macroscopic growths along an acid mine drainage.</title>
        <authorList>
            <person name="Mendez-Garcia C."/>
            <person name="Mesa V."/>
            <person name="Sprenger R.R."/>
            <person name="Richter M."/>
            <person name="Diez M.S."/>
            <person name="Solano J."/>
            <person name="Bargiela R."/>
            <person name="Golyshina O.V."/>
            <person name="Manteca A."/>
            <person name="Ramos J.L."/>
            <person name="Gallego J.R."/>
            <person name="Llorente I."/>
            <person name="Martins Dos Santos V.A."/>
            <person name="Jensen O.N."/>
            <person name="Pelaez A.I."/>
            <person name="Sanchez J."/>
            <person name="Ferrer M."/>
        </authorList>
    </citation>
    <scope>NUCLEOTIDE SEQUENCE</scope>
</reference>
<dbReference type="GO" id="GO:0006313">
    <property type="term" value="P:DNA transposition"/>
    <property type="evidence" value="ECO:0007669"/>
    <property type="project" value="InterPro"/>
</dbReference>
<protein>
    <submittedName>
        <fullName evidence="2">Tranposase-like protein</fullName>
    </submittedName>
</protein>
<dbReference type="Pfam" id="PF01797">
    <property type="entry name" value="Y1_Tnp"/>
    <property type="match status" value="1"/>
</dbReference>